<proteinExistence type="predicted"/>
<dbReference type="Pfam" id="PF01569">
    <property type="entry name" value="PAP2"/>
    <property type="match status" value="1"/>
</dbReference>
<reference evidence="9 10" key="1">
    <citation type="submission" date="2020-06" db="EMBL/GenBank/DDBJ databases">
        <authorList>
            <person name="Grouzdev D.S."/>
        </authorList>
    </citation>
    <scope>NUCLEOTIDE SEQUENCE [LARGE SCALE GENOMIC DNA]</scope>
    <source>
        <strain evidence="9 10">HO-A22</strain>
    </source>
</reference>
<dbReference type="AlphaFoldDB" id="A0A7Y6Q848"/>
<dbReference type="Proteomes" id="UP000520198">
    <property type="component" value="Unassembled WGS sequence"/>
</dbReference>
<feature type="transmembrane region" description="Helical" evidence="7">
    <location>
        <begin position="139"/>
        <end position="157"/>
    </location>
</feature>
<keyword evidence="2" id="KW-1003">Cell membrane</keyword>
<dbReference type="SUPFAM" id="SSF48317">
    <property type="entry name" value="Acid phosphatase/Vanadium-dependent haloperoxidase"/>
    <property type="match status" value="1"/>
</dbReference>
<dbReference type="GO" id="GO:0005886">
    <property type="term" value="C:plasma membrane"/>
    <property type="evidence" value="ECO:0007669"/>
    <property type="project" value="UniProtKB-SubCell"/>
</dbReference>
<keyword evidence="3 7" id="KW-0812">Transmembrane</keyword>
<evidence type="ECO:0000256" key="4">
    <source>
        <dbReference type="ARBA" id="ARBA00022801"/>
    </source>
</evidence>
<gene>
    <name evidence="9" type="ORF">HT585_17895</name>
</gene>
<sequence>MNRPLASTGWILVTTLILVLAFIPLDPFLSTRAQALPESVVEFNRLITDFGTFGWMIYLSGLVLASAFILRRFVRQAPLQRRARTVRNLAAYFLLTIGTASVLVHALKFLIGRARPELLVDLGAYSLTPFTGDNLFESFPSGHSTAAGAFFGVFAMLLPRLRPVFFALALVIGISRVIVGAHYPSDVAAGLLLGLWTSLMVAFLFAKRGWLFRADEGGWPIPKRSGTRP</sequence>
<feature type="transmembrane region" description="Helical" evidence="7">
    <location>
        <begin position="51"/>
        <end position="70"/>
    </location>
</feature>
<evidence type="ECO:0000256" key="3">
    <source>
        <dbReference type="ARBA" id="ARBA00022692"/>
    </source>
</evidence>
<dbReference type="InterPro" id="IPR036938">
    <property type="entry name" value="PAP2/HPO_sf"/>
</dbReference>
<organism evidence="9 10">
    <name type="scientific">Ensifer oleiphilus</name>
    <dbReference type="NCBI Taxonomy" id="2742698"/>
    <lineage>
        <taxon>Bacteria</taxon>
        <taxon>Pseudomonadati</taxon>
        <taxon>Pseudomonadota</taxon>
        <taxon>Alphaproteobacteria</taxon>
        <taxon>Hyphomicrobiales</taxon>
        <taxon>Rhizobiaceae</taxon>
        <taxon>Sinorhizobium/Ensifer group</taxon>
        <taxon>Ensifer</taxon>
    </lineage>
</organism>
<accession>A0A7Y6Q848</accession>
<keyword evidence="4" id="KW-0378">Hydrolase</keyword>
<evidence type="ECO:0000313" key="10">
    <source>
        <dbReference type="Proteomes" id="UP000520198"/>
    </source>
</evidence>
<keyword evidence="6 7" id="KW-0472">Membrane</keyword>
<dbReference type="PANTHER" id="PTHR14969:SF62">
    <property type="entry name" value="DECAPRENYLPHOSPHORYL-5-PHOSPHORIBOSE PHOSPHATASE RV3807C-RELATED"/>
    <property type="match status" value="1"/>
</dbReference>
<feature type="transmembrane region" description="Helical" evidence="7">
    <location>
        <begin position="187"/>
        <end position="206"/>
    </location>
</feature>
<feature type="domain" description="Phosphatidic acid phosphatase type 2/haloperoxidase" evidence="8">
    <location>
        <begin position="90"/>
        <end position="205"/>
    </location>
</feature>
<evidence type="ECO:0000256" key="1">
    <source>
        <dbReference type="ARBA" id="ARBA00004651"/>
    </source>
</evidence>
<dbReference type="GO" id="GO:0016787">
    <property type="term" value="F:hydrolase activity"/>
    <property type="evidence" value="ECO:0007669"/>
    <property type="project" value="UniProtKB-KW"/>
</dbReference>
<feature type="transmembrane region" description="Helical" evidence="7">
    <location>
        <begin position="91"/>
        <end position="111"/>
    </location>
</feature>
<evidence type="ECO:0000256" key="2">
    <source>
        <dbReference type="ARBA" id="ARBA00022475"/>
    </source>
</evidence>
<evidence type="ECO:0000256" key="5">
    <source>
        <dbReference type="ARBA" id="ARBA00022989"/>
    </source>
</evidence>
<comment type="caution">
    <text evidence="9">The sequence shown here is derived from an EMBL/GenBank/DDBJ whole genome shotgun (WGS) entry which is preliminary data.</text>
</comment>
<evidence type="ECO:0000256" key="6">
    <source>
        <dbReference type="ARBA" id="ARBA00023136"/>
    </source>
</evidence>
<keyword evidence="5 7" id="KW-1133">Transmembrane helix</keyword>
<dbReference type="InterPro" id="IPR000326">
    <property type="entry name" value="PAP2/HPO"/>
</dbReference>
<name>A0A7Y6Q848_9HYPH</name>
<dbReference type="PANTHER" id="PTHR14969">
    <property type="entry name" value="SPHINGOSINE-1-PHOSPHATE PHOSPHOHYDROLASE"/>
    <property type="match status" value="1"/>
</dbReference>
<comment type="subcellular location">
    <subcellularLocation>
        <location evidence="1">Cell membrane</location>
        <topology evidence="1">Multi-pass membrane protein</topology>
    </subcellularLocation>
</comment>
<dbReference type="EMBL" id="JABWDU010000004">
    <property type="protein sequence ID" value="NVD40746.1"/>
    <property type="molecule type" value="Genomic_DNA"/>
</dbReference>
<evidence type="ECO:0000313" key="9">
    <source>
        <dbReference type="EMBL" id="NVD40746.1"/>
    </source>
</evidence>
<feature type="transmembrane region" description="Helical" evidence="7">
    <location>
        <begin position="164"/>
        <end position="181"/>
    </location>
</feature>
<protein>
    <submittedName>
        <fullName evidence="9">Phosphatase PAP2 family protein</fullName>
    </submittedName>
</protein>
<keyword evidence="10" id="KW-1185">Reference proteome</keyword>
<evidence type="ECO:0000259" key="8">
    <source>
        <dbReference type="SMART" id="SM00014"/>
    </source>
</evidence>
<dbReference type="Gene3D" id="1.20.144.10">
    <property type="entry name" value="Phosphatidic acid phosphatase type 2/haloperoxidase"/>
    <property type="match status" value="2"/>
</dbReference>
<evidence type="ECO:0000256" key="7">
    <source>
        <dbReference type="SAM" id="Phobius"/>
    </source>
</evidence>
<dbReference type="RefSeq" id="WP_176354268.1">
    <property type="nucleotide sequence ID" value="NZ_JABWDU010000004.1"/>
</dbReference>
<dbReference type="SMART" id="SM00014">
    <property type="entry name" value="acidPPc"/>
    <property type="match status" value="1"/>
</dbReference>